<dbReference type="PROSITE" id="PS00301">
    <property type="entry name" value="G_TR_1"/>
    <property type="match status" value="1"/>
</dbReference>
<name>A0A5M3XK35_9ACTN</name>
<dbReference type="FunFam" id="3.30.70.870:FF:000003">
    <property type="entry name" value="GTP-binding protein TypA"/>
    <property type="match status" value="1"/>
</dbReference>
<dbReference type="InterPro" id="IPR042116">
    <property type="entry name" value="TypA/BipA_C"/>
</dbReference>
<keyword evidence="3" id="KW-0963">Cytoplasm</keyword>
<dbReference type="HAMAP" id="MF_00849">
    <property type="entry name" value="BipA"/>
    <property type="match status" value="1"/>
</dbReference>
<dbReference type="InterPro" id="IPR006298">
    <property type="entry name" value="BipA"/>
</dbReference>
<dbReference type="CDD" id="cd03710">
    <property type="entry name" value="BipA_TypA_C"/>
    <property type="match status" value="1"/>
</dbReference>
<dbReference type="InterPro" id="IPR000640">
    <property type="entry name" value="EFG_V-like"/>
</dbReference>
<dbReference type="PRINTS" id="PR00315">
    <property type="entry name" value="ELONGATNFCT"/>
</dbReference>
<keyword evidence="3" id="KW-0694">RNA-binding</keyword>
<feature type="binding site" evidence="3">
    <location>
        <begin position="19"/>
        <end position="24"/>
    </location>
    <ligand>
        <name>GTP</name>
        <dbReference type="ChEBI" id="CHEBI:37565"/>
    </ligand>
</feature>
<dbReference type="GO" id="GO:0019843">
    <property type="term" value="F:rRNA binding"/>
    <property type="evidence" value="ECO:0007669"/>
    <property type="project" value="UniProtKB-KW"/>
</dbReference>
<organism evidence="5 6">
    <name type="scientific">Acrocarpospora pleiomorpha</name>
    <dbReference type="NCBI Taxonomy" id="90975"/>
    <lineage>
        <taxon>Bacteria</taxon>
        <taxon>Bacillati</taxon>
        <taxon>Actinomycetota</taxon>
        <taxon>Actinomycetes</taxon>
        <taxon>Streptosporangiales</taxon>
        <taxon>Streptosporangiaceae</taxon>
        <taxon>Acrocarpospora</taxon>
    </lineage>
</organism>
<dbReference type="Gene3D" id="3.30.70.870">
    <property type="entry name" value="Elongation Factor G (Translational Gtpase), domain 3"/>
    <property type="match status" value="1"/>
</dbReference>
<dbReference type="Pfam" id="PF00009">
    <property type="entry name" value="GTP_EFTU"/>
    <property type="match status" value="1"/>
</dbReference>
<dbReference type="OrthoDB" id="3492050at2"/>
<dbReference type="FunFam" id="2.40.50.250:FF:000001">
    <property type="entry name" value="GTP-binding protein TypA"/>
    <property type="match status" value="1"/>
</dbReference>
<keyword evidence="1 3" id="KW-0547">Nucleotide-binding</keyword>
<keyword evidence="3" id="KW-0378">Hydrolase</keyword>
<dbReference type="CDD" id="cd03691">
    <property type="entry name" value="BipA_TypA_II"/>
    <property type="match status" value="1"/>
</dbReference>
<evidence type="ECO:0000256" key="2">
    <source>
        <dbReference type="ARBA" id="ARBA00023134"/>
    </source>
</evidence>
<dbReference type="InterPro" id="IPR000795">
    <property type="entry name" value="T_Tr_GTP-bd_dom"/>
</dbReference>
<dbReference type="InterPro" id="IPR047043">
    <property type="entry name" value="BipA_III"/>
</dbReference>
<dbReference type="GO" id="GO:1990904">
    <property type="term" value="C:ribonucleoprotein complex"/>
    <property type="evidence" value="ECO:0007669"/>
    <property type="project" value="TreeGrafter"/>
</dbReference>
<dbReference type="FunFam" id="2.40.30.10:FF:000033">
    <property type="entry name" value="GTP-binding protein TypA"/>
    <property type="match status" value="1"/>
</dbReference>
<dbReference type="InterPro" id="IPR005225">
    <property type="entry name" value="Small_GTP-bd"/>
</dbReference>
<dbReference type="CDD" id="cd01891">
    <property type="entry name" value="TypA_BipA"/>
    <property type="match status" value="1"/>
</dbReference>
<feature type="binding site" evidence="3">
    <location>
        <begin position="132"/>
        <end position="135"/>
    </location>
    <ligand>
        <name>GTP</name>
        <dbReference type="ChEBI" id="CHEBI:37565"/>
    </ligand>
</feature>
<dbReference type="NCBIfam" id="TIGR01394">
    <property type="entry name" value="TypA_BipA"/>
    <property type="match status" value="1"/>
</dbReference>
<dbReference type="Gene3D" id="3.30.70.240">
    <property type="match status" value="1"/>
</dbReference>
<comment type="caution">
    <text evidence="5">The sequence shown here is derived from an EMBL/GenBank/DDBJ whole genome shotgun (WGS) entry which is preliminary data.</text>
</comment>
<dbReference type="InterPro" id="IPR047041">
    <property type="entry name" value="BipA_GTP-bd_dom"/>
</dbReference>
<keyword evidence="3" id="KW-0699">rRNA-binding</keyword>
<dbReference type="InterPro" id="IPR004161">
    <property type="entry name" value="EFTu-like_2"/>
</dbReference>
<dbReference type="InterPro" id="IPR035647">
    <property type="entry name" value="EFG_III/V"/>
</dbReference>
<dbReference type="RefSeq" id="WP_155346208.1">
    <property type="nucleotide sequence ID" value="NZ_BAAAHM010000003.1"/>
</dbReference>
<comment type="subunit">
    <text evidence="3">Monomer.</text>
</comment>
<evidence type="ECO:0000259" key="4">
    <source>
        <dbReference type="PROSITE" id="PS51722"/>
    </source>
</evidence>
<keyword evidence="3" id="KW-0690">Ribosome biogenesis</keyword>
<evidence type="ECO:0000256" key="3">
    <source>
        <dbReference type="HAMAP-Rule" id="MF_00849"/>
    </source>
</evidence>
<keyword evidence="3" id="KW-0820">tRNA-binding</keyword>
<dbReference type="Pfam" id="PF03144">
    <property type="entry name" value="GTP_EFTU_D2"/>
    <property type="match status" value="1"/>
</dbReference>
<gene>
    <name evidence="3" type="primary">bipA</name>
    <name evidence="5" type="ORF">Aple_041080</name>
</gene>
<comment type="subcellular location">
    <subcellularLocation>
        <location evidence="3">Cytoplasm</location>
    </subcellularLocation>
    <text evidence="3">Binds to ribosomes.</text>
</comment>
<feature type="domain" description="Tr-type G" evidence="4">
    <location>
        <begin position="7"/>
        <end position="207"/>
    </location>
</feature>
<dbReference type="AlphaFoldDB" id="A0A5M3XK35"/>
<dbReference type="SUPFAM" id="SSF50447">
    <property type="entry name" value="Translation proteins"/>
    <property type="match status" value="1"/>
</dbReference>
<dbReference type="Gene3D" id="2.40.30.10">
    <property type="entry name" value="Translation factors"/>
    <property type="match status" value="1"/>
</dbReference>
<comment type="function">
    <text evidence="3">A 50S ribosomal subunit assembly protein with GTPase activity, required for 50S subunit assembly at low temperatures, may also play a role in translation. Binds GTP and analogs. Binds the 70S ribosome between the 30S and 50S subunits, in a similar position as ribosome-bound EF-G; it contacts a number of ribosomal proteins, both rRNAs and the A-site tRNA.</text>
</comment>
<dbReference type="FunFam" id="3.30.70.240:FF:000002">
    <property type="entry name" value="GTP-binding protein TypA"/>
    <property type="match status" value="1"/>
</dbReference>
<dbReference type="EC" id="3.6.5.-" evidence="3"/>
<dbReference type="InterPro" id="IPR048876">
    <property type="entry name" value="BipA_C"/>
</dbReference>
<protein>
    <recommendedName>
        <fullName evidence="3">Large ribosomal subunit assembly factor BipA</fullName>
        <ecNumber evidence="3">3.6.5.-</ecNumber>
    </recommendedName>
    <alternativeName>
        <fullName evidence="3">GTP-binding protein BipA</fullName>
    </alternativeName>
</protein>
<evidence type="ECO:0000256" key="1">
    <source>
        <dbReference type="ARBA" id="ARBA00022741"/>
    </source>
</evidence>
<proteinExistence type="inferred from homology"/>
<sequence>MPLNSRDDLRNLAIIAHVDHGKTTLVDAMLWQSGAFRANQDVDERVMDSNDLEREKGITILAKNTAVKHGGRTLNIIDTPGHADFGGEVERGLSMVDGVVLLVDASEGPLPQTRFVLRKAFEAKMPVILCINKVDRPDARIKEVVDEVYELFIDLDATEEQIDFPIVYASAKAGRASLNRPDDGGMPDSDDLEPLFETIYQTIPAPTYDPSAPLQAHVTNLDASSYLGRIALCRVHHGTIKKGQQVAWCRTDGTIQRVKITELLMTDALERKPAEEAGPGDIIAIAGIPEIMIGETLADPEDPRPLPLITVDEPAISMTIGTNTSPLVGRVKGSKVTARMVKDRLDRELVGNVSLRILPTERPDTWEVQGRGELALAILVEQMRREGYELTVGKPQVVTKEIDGKRHEPVERLTVDCPEEYLGAVTQLLAVRKGRMEHMTNHGTGWIRMEFVVPARGLIGFRTEFLTETRGTGLVHHVFDSYEPWFGELRTRGNGSLVADRSGPVTAFAMTNLQERGILFVGPTTEVYEGMIVGENSRSDDMDVNITKEKKLTNMRSSTADVTETLIPPRQLSLEQALEFIRDDECVEITPETVRIRKVVLDASTRARTAARAKRGS</sequence>
<dbReference type="Gene3D" id="3.40.50.300">
    <property type="entry name" value="P-loop containing nucleotide triphosphate hydrolases"/>
    <property type="match status" value="1"/>
</dbReference>
<accession>A0A5M3XK35</accession>
<dbReference type="NCBIfam" id="TIGR00231">
    <property type="entry name" value="small_GTP"/>
    <property type="match status" value="1"/>
</dbReference>
<comment type="catalytic activity">
    <reaction evidence="3">
        <text>GTP + H2O = GDP + phosphate + H(+)</text>
        <dbReference type="Rhea" id="RHEA:19669"/>
        <dbReference type="ChEBI" id="CHEBI:15377"/>
        <dbReference type="ChEBI" id="CHEBI:15378"/>
        <dbReference type="ChEBI" id="CHEBI:37565"/>
        <dbReference type="ChEBI" id="CHEBI:43474"/>
        <dbReference type="ChEBI" id="CHEBI:58189"/>
    </reaction>
</comment>
<dbReference type="InterPro" id="IPR009000">
    <property type="entry name" value="Transl_B-barrel_sf"/>
</dbReference>
<dbReference type="PANTHER" id="PTHR42908">
    <property type="entry name" value="TRANSLATION ELONGATION FACTOR-RELATED"/>
    <property type="match status" value="1"/>
</dbReference>
<dbReference type="Pfam" id="PF00679">
    <property type="entry name" value="EFG_C"/>
    <property type="match status" value="1"/>
</dbReference>
<dbReference type="GO" id="GO:0000027">
    <property type="term" value="P:ribosomal large subunit assembly"/>
    <property type="evidence" value="ECO:0007669"/>
    <property type="project" value="UniProtKB-UniRule"/>
</dbReference>
<dbReference type="SMART" id="SM00838">
    <property type="entry name" value="EFG_C"/>
    <property type="match status" value="1"/>
</dbReference>
<dbReference type="PANTHER" id="PTHR42908:SF8">
    <property type="entry name" value="TR-TYPE G DOMAIN-CONTAINING PROTEIN"/>
    <property type="match status" value="1"/>
</dbReference>
<dbReference type="InterPro" id="IPR035651">
    <property type="entry name" value="BipA_V"/>
</dbReference>
<keyword evidence="6" id="KW-1185">Reference proteome</keyword>
<dbReference type="InterPro" id="IPR047042">
    <property type="entry name" value="BipA_II"/>
</dbReference>
<dbReference type="InterPro" id="IPR027417">
    <property type="entry name" value="P-loop_NTPase"/>
</dbReference>
<dbReference type="GO" id="GO:0000049">
    <property type="term" value="F:tRNA binding"/>
    <property type="evidence" value="ECO:0007669"/>
    <property type="project" value="UniProtKB-KW"/>
</dbReference>
<dbReference type="EMBL" id="BLAF01000021">
    <property type="protein sequence ID" value="GES21212.1"/>
    <property type="molecule type" value="Genomic_DNA"/>
</dbReference>
<dbReference type="SUPFAM" id="SSF54980">
    <property type="entry name" value="EF-G C-terminal domain-like"/>
    <property type="match status" value="2"/>
</dbReference>
<dbReference type="FunFam" id="3.40.50.300:FF:000463">
    <property type="entry name" value="GTP-binding protein TypA"/>
    <property type="match status" value="1"/>
</dbReference>
<dbReference type="GO" id="GO:0005525">
    <property type="term" value="F:GTP binding"/>
    <property type="evidence" value="ECO:0007669"/>
    <property type="project" value="UniProtKB-UniRule"/>
</dbReference>
<dbReference type="CDD" id="cd16263">
    <property type="entry name" value="BipA_III"/>
    <property type="match status" value="1"/>
</dbReference>
<dbReference type="PROSITE" id="PS51722">
    <property type="entry name" value="G_TR_2"/>
    <property type="match status" value="1"/>
</dbReference>
<dbReference type="InterPro" id="IPR031157">
    <property type="entry name" value="G_TR_CS"/>
</dbReference>
<comment type="similarity">
    <text evidence="3">Belongs to the TRAFAC class translation factor GTPase superfamily. Classic translation factor GTPase family. BipA subfamily.</text>
</comment>
<reference evidence="5 6" key="1">
    <citation type="submission" date="2019-10" db="EMBL/GenBank/DDBJ databases">
        <title>Whole genome shotgun sequence of Acrocarpospora pleiomorpha NBRC 16267.</title>
        <authorList>
            <person name="Ichikawa N."/>
            <person name="Kimura A."/>
            <person name="Kitahashi Y."/>
            <person name="Komaki H."/>
            <person name="Oguchi A."/>
        </authorList>
    </citation>
    <scope>NUCLEOTIDE SEQUENCE [LARGE SCALE GENOMIC DNA]</scope>
    <source>
        <strain evidence="5 6">NBRC 16267</strain>
    </source>
</reference>
<dbReference type="SUPFAM" id="SSF52540">
    <property type="entry name" value="P-loop containing nucleoside triphosphate hydrolases"/>
    <property type="match status" value="1"/>
</dbReference>
<evidence type="ECO:0000313" key="6">
    <source>
        <dbReference type="Proteomes" id="UP000377595"/>
    </source>
</evidence>
<dbReference type="GO" id="GO:0003924">
    <property type="term" value="F:GTPase activity"/>
    <property type="evidence" value="ECO:0007669"/>
    <property type="project" value="UniProtKB-UniRule"/>
</dbReference>
<keyword evidence="2 3" id="KW-0342">GTP-binding</keyword>
<dbReference type="GO" id="GO:0005829">
    <property type="term" value="C:cytosol"/>
    <property type="evidence" value="ECO:0007669"/>
    <property type="project" value="TreeGrafter"/>
</dbReference>
<dbReference type="Pfam" id="PF21018">
    <property type="entry name" value="BipA_C"/>
    <property type="match status" value="1"/>
</dbReference>
<dbReference type="Gene3D" id="2.40.50.250">
    <property type="entry name" value="bipa protein"/>
    <property type="match status" value="1"/>
</dbReference>
<dbReference type="Proteomes" id="UP000377595">
    <property type="component" value="Unassembled WGS sequence"/>
</dbReference>
<evidence type="ECO:0000313" key="5">
    <source>
        <dbReference type="EMBL" id="GES21212.1"/>
    </source>
</evidence>
<dbReference type="GO" id="GO:0043022">
    <property type="term" value="F:ribosome binding"/>
    <property type="evidence" value="ECO:0007669"/>
    <property type="project" value="UniProtKB-UniRule"/>
</dbReference>